<evidence type="ECO:0000313" key="2">
    <source>
        <dbReference type="EMBL" id="KZT30630.1"/>
    </source>
</evidence>
<evidence type="ECO:0000313" key="3">
    <source>
        <dbReference type="Proteomes" id="UP000076761"/>
    </source>
</evidence>
<dbReference type="AlphaFoldDB" id="A0A165W3M9"/>
<protein>
    <submittedName>
        <fullName evidence="2">Uncharacterized protein</fullName>
    </submittedName>
</protein>
<accession>A0A165W3M9</accession>
<proteinExistence type="predicted"/>
<reference evidence="2 3" key="1">
    <citation type="journal article" date="2016" name="Mol. Biol. Evol.">
        <title>Comparative Genomics of Early-Diverging Mushroom-Forming Fungi Provides Insights into the Origins of Lignocellulose Decay Capabilities.</title>
        <authorList>
            <person name="Nagy L.G."/>
            <person name="Riley R."/>
            <person name="Tritt A."/>
            <person name="Adam C."/>
            <person name="Daum C."/>
            <person name="Floudas D."/>
            <person name="Sun H."/>
            <person name="Yadav J.S."/>
            <person name="Pangilinan J."/>
            <person name="Larsson K.H."/>
            <person name="Matsuura K."/>
            <person name="Barry K."/>
            <person name="Labutti K."/>
            <person name="Kuo R."/>
            <person name="Ohm R.A."/>
            <person name="Bhattacharya S.S."/>
            <person name="Shirouzu T."/>
            <person name="Yoshinaga Y."/>
            <person name="Martin F.M."/>
            <person name="Grigoriev I.V."/>
            <person name="Hibbett D.S."/>
        </authorList>
    </citation>
    <scope>NUCLEOTIDE SEQUENCE [LARGE SCALE GENOMIC DNA]</scope>
    <source>
        <strain evidence="2 3">HHB14362 ss-1</strain>
    </source>
</reference>
<sequence>MLKYAIPKYTSVADTLGNIFQAAAGRAWTRHIQTWTRHTCRTSNRQTSHFAPAAVSGTASAHEDSGQSSQPAVPSPLRLRIVPKLRIASAVEPHPYSSLPVEGIGPNAFRNGELSPSKLGDTGSSPSLTDSADLVAADPQGCLSVRERRLSRVRTPPDIHYIVERDSPPMYDKFRDPEQEKYINIDESMHPPTVCAGPLATLPPPSLPQSRTSSDLCQHLLFLLHYTKPPSVPRLINYHDAYPNLHSTTSFNLLFQHCIRHASYGTVHNLLLQMSREGFEPNTEMWKLWVRWMVKTGRWQHAWSEVTSKTTSIPLPVWLEFFGSVHSRAFRKRDNETGKPIPAMQELQPSPELEATRYALLVQHWPKVDVTLYEHLQVQPHAIRVIVSSLLRSNLSSSAIQITKSYLENLPSQLTRKERSGCLDIIHQHLIHHPMRTVNWPAYAALRELIGAFITSRPELGLRPTSTTLLLLLRGLKRAGRCGTIANAIMLEYKSRWGHSVVDERVRRRVASFARKEGRSDIVNEMMSEQEPVDVQRQIWQVQTTVIGGSRGDRSQHRRLLRWQWRKTLVRRHKEMHNWTALRRRIRQNVNIQA</sequence>
<name>A0A165W3M9_9AGAM</name>
<keyword evidence="3" id="KW-1185">Reference proteome</keyword>
<dbReference type="OrthoDB" id="3149711at2759"/>
<gene>
    <name evidence="2" type="ORF">NEOLEDRAFT_1237853</name>
</gene>
<dbReference type="InParanoid" id="A0A165W3M9"/>
<evidence type="ECO:0000256" key="1">
    <source>
        <dbReference type="SAM" id="MobiDB-lite"/>
    </source>
</evidence>
<dbReference type="STRING" id="1314782.A0A165W3M9"/>
<dbReference type="Proteomes" id="UP000076761">
    <property type="component" value="Unassembled WGS sequence"/>
</dbReference>
<dbReference type="EMBL" id="KV425551">
    <property type="protein sequence ID" value="KZT30630.1"/>
    <property type="molecule type" value="Genomic_DNA"/>
</dbReference>
<feature type="region of interest" description="Disordered" evidence="1">
    <location>
        <begin position="53"/>
        <end position="75"/>
    </location>
</feature>
<organism evidence="2 3">
    <name type="scientific">Neolentinus lepideus HHB14362 ss-1</name>
    <dbReference type="NCBI Taxonomy" id="1314782"/>
    <lineage>
        <taxon>Eukaryota</taxon>
        <taxon>Fungi</taxon>
        <taxon>Dikarya</taxon>
        <taxon>Basidiomycota</taxon>
        <taxon>Agaricomycotina</taxon>
        <taxon>Agaricomycetes</taxon>
        <taxon>Gloeophyllales</taxon>
        <taxon>Gloeophyllaceae</taxon>
        <taxon>Neolentinus</taxon>
    </lineage>
</organism>